<dbReference type="EMBL" id="KY052796">
    <property type="protein sequence ID" value="ASE99805.1"/>
    <property type="molecule type" value="Genomic_DNA"/>
</dbReference>
<organism evidence="1">
    <name type="scientific">uncultured virus</name>
    <dbReference type="NCBI Taxonomy" id="340016"/>
    <lineage>
        <taxon>Viruses</taxon>
        <taxon>environmental samples</taxon>
    </lineage>
</organism>
<accession>A0A218MKK6</accession>
<reference evidence="1" key="2">
    <citation type="journal article" date="2017" name="Nat. Commun.">
        <title>Single-virus genomics reveals hidden cosmopolitan and abundant viruses.</title>
        <authorList>
            <person name="Martinez-Hernandez F."/>
            <person name="Fornas O."/>
            <person name="Lluesma Gomez M."/>
            <person name="Bolduc B."/>
            <person name="de la Cruz Pena M.J."/>
            <person name="Martinez J.M."/>
            <person name="Anton J."/>
            <person name="Gasol J.M."/>
            <person name="Rosselli R."/>
            <person name="Rodriguez-Valera F."/>
            <person name="Sullivan M.B."/>
            <person name="Acinas S.G."/>
            <person name="Martinez-Garcia M."/>
        </authorList>
    </citation>
    <scope>NUCLEOTIDE SEQUENCE</scope>
</reference>
<proteinExistence type="predicted"/>
<reference evidence="1" key="1">
    <citation type="submission" date="2016-10" db="EMBL/GenBank/DDBJ databases">
        <authorList>
            <person name="Varghese N."/>
        </authorList>
    </citation>
    <scope>NUCLEOTIDE SEQUENCE</scope>
</reference>
<protein>
    <submittedName>
        <fullName evidence="1">Uncharacterized protein</fullName>
    </submittedName>
</protein>
<evidence type="ECO:0000313" key="1">
    <source>
        <dbReference type="EMBL" id="ASE99805.1"/>
    </source>
</evidence>
<dbReference type="Gene3D" id="3.40.1350.10">
    <property type="match status" value="1"/>
</dbReference>
<dbReference type="InterPro" id="IPR011856">
    <property type="entry name" value="tRNA_endonuc-like_dom_sf"/>
</dbReference>
<name>A0A218MKK6_9VIRU</name>
<sequence>MEKQIWQTIRSKLNDFFIQRVETSIERGIPDVFYCVDGNAGWLEGKYLRSPKREKTKLKLKLSIEQIAWHKSYSYHGGLVYIIVKKDREIFLFNSSDGEALAKGVTREEWTKMSLAKDWNTIRIILSKK</sequence>
<dbReference type="GO" id="GO:0003676">
    <property type="term" value="F:nucleic acid binding"/>
    <property type="evidence" value="ECO:0007669"/>
    <property type="project" value="InterPro"/>
</dbReference>